<feature type="region of interest" description="Disordered" evidence="3">
    <location>
        <begin position="308"/>
        <end position="333"/>
    </location>
</feature>
<evidence type="ECO:0000256" key="3">
    <source>
        <dbReference type="SAM" id="MobiDB-lite"/>
    </source>
</evidence>
<evidence type="ECO:0000256" key="2">
    <source>
        <dbReference type="ARBA" id="ARBA00024023"/>
    </source>
</evidence>
<reference evidence="5" key="1">
    <citation type="journal article" date="2021" name="Open Biol.">
        <title>Shared evolutionary footprints suggest mitochondrial oxidative damage underlies multiple complex I losses in fungi.</title>
        <authorList>
            <person name="Schikora-Tamarit M.A."/>
            <person name="Marcet-Houben M."/>
            <person name="Nosek J."/>
            <person name="Gabaldon T."/>
        </authorList>
    </citation>
    <scope>NUCLEOTIDE SEQUENCE</scope>
    <source>
        <strain evidence="5">NCAIM Y.01608</strain>
    </source>
</reference>
<organism evidence="5 6">
    <name type="scientific">Ogataea polymorpha</name>
    <dbReference type="NCBI Taxonomy" id="460523"/>
    <lineage>
        <taxon>Eukaryota</taxon>
        <taxon>Fungi</taxon>
        <taxon>Dikarya</taxon>
        <taxon>Ascomycota</taxon>
        <taxon>Saccharomycotina</taxon>
        <taxon>Pichiomycetes</taxon>
        <taxon>Pichiales</taxon>
        <taxon>Pichiaceae</taxon>
        <taxon>Ogataea</taxon>
    </lineage>
</organism>
<dbReference type="Pfam" id="PF12247">
    <property type="entry name" value="MKT1_N"/>
    <property type="match status" value="1"/>
</dbReference>
<dbReference type="PANTHER" id="PTHR11081">
    <property type="entry name" value="FLAP ENDONUCLEASE FAMILY MEMBER"/>
    <property type="match status" value="1"/>
</dbReference>
<dbReference type="InterPro" id="IPR022039">
    <property type="entry name" value="MKT1_C"/>
</dbReference>
<dbReference type="GO" id="GO:0006417">
    <property type="term" value="P:regulation of translation"/>
    <property type="evidence" value="ECO:0007669"/>
    <property type="project" value="UniProtKB-KW"/>
</dbReference>
<dbReference type="Gene3D" id="3.40.50.1010">
    <property type="entry name" value="5'-nuclease"/>
    <property type="match status" value="1"/>
</dbReference>
<dbReference type="InterPro" id="IPR022040">
    <property type="entry name" value="MKT1_N"/>
</dbReference>
<dbReference type="Pfam" id="PF00752">
    <property type="entry name" value="XPG_N"/>
    <property type="match status" value="1"/>
</dbReference>
<evidence type="ECO:0000313" key="6">
    <source>
        <dbReference type="Proteomes" id="UP000788993"/>
    </source>
</evidence>
<proteinExistence type="inferred from homology"/>
<evidence type="ECO:0000256" key="1">
    <source>
        <dbReference type="ARBA" id="ARBA00022845"/>
    </source>
</evidence>
<dbReference type="InterPro" id="IPR006085">
    <property type="entry name" value="XPG_DNA_repair_N"/>
</dbReference>
<dbReference type="InterPro" id="IPR029060">
    <property type="entry name" value="PIN-like_dom_sf"/>
</dbReference>
<dbReference type="GO" id="GO:0003730">
    <property type="term" value="F:mRNA 3'-UTR binding"/>
    <property type="evidence" value="ECO:0007669"/>
    <property type="project" value="TreeGrafter"/>
</dbReference>
<dbReference type="AlphaFoldDB" id="A0A9P8PEH5"/>
<name>A0A9P8PEH5_9ASCO</name>
<evidence type="ECO:0000313" key="5">
    <source>
        <dbReference type="EMBL" id="KAH3669969.1"/>
    </source>
</evidence>
<keyword evidence="1" id="KW-0810">Translation regulation</keyword>
<reference evidence="5" key="2">
    <citation type="submission" date="2021-01" db="EMBL/GenBank/DDBJ databases">
        <authorList>
            <person name="Schikora-Tamarit M.A."/>
        </authorList>
    </citation>
    <scope>NUCLEOTIDE SEQUENCE</scope>
    <source>
        <strain evidence="5">NCAIM Y.01608</strain>
    </source>
</reference>
<comment type="similarity">
    <text evidence="2">Belongs to the XPG/RAD2 endonuclease family.</text>
</comment>
<dbReference type="InterPro" id="IPR006084">
    <property type="entry name" value="XPG/Rad2"/>
</dbReference>
<dbReference type="PANTHER" id="PTHR11081:SF32">
    <property type="entry name" value="POST-TRANSCRIPTIONAL REGULATOR MKT1"/>
    <property type="match status" value="1"/>
</dbReference>
<dbReference type="SMART" id="SM00484">
    <property type="entry name" value="XPGI"/>
    <property type="match status" value="1"/>
</dbReference>
<keyword evidence="6" id="KW-1185">Reference proteome</keyword>
<evidence type="ECO:0000259" key="4">
    <source>
        <dbReference type="SMART" id="SM00484"/>
    </source>
</evidence>
<dbReference type="CDD" id="cd09858">
    <property type="entry name" value="PIN_MKT1"/>
    <property type="match status" value="1"/>
</dbReference>
<dbReference type="GO" id="GO:0006974">
    <property type="term" value="P:DNA damage response"/>
    <property type="evidence" value="ECO:0007669"/>
    <property type="project" value="UniProtKB-ARBA"/>
</dbReference>
<feature type="domain" description="XPG-I" evidence="4">
    <location>
        <begin position="143"/>
        <end position="212"/>
    </location>
</feature>
<sequence length="753" mass="86253">MPIRSLEPYLFDLKTVSNCPMDVLEDAVIGIEVEHYLSRLLTPRKEPNLEAIAGFPMTLKKLMESDFKSFEELKITPIFVFPGLRTVDQFDYIKEPELLQHEKNFKKIWDEKVAREHYNESFRDSNTPLALRPIMDDFMQILESKGVDYIVAPYFAWIELQYLLAENLIHCIFGSTDGLLIEGVEKFIFSMEFESKQFKCLKKSSVLRKLNLSPKQFKDLSMCVGNGFQPYNINIFPHIPSSPTFPSLHEFILNGGSIYNSLLALPNGGRYMEIYQKGCASLDYTPVLKVNGRTELLQMDSNASFLSSVAPSPQALNSSNTSTETTPSEPLKRIPDDLHEVIGQRLPDELFFYQSIGLTAFELCETLIHGTQIERLPLDMSVTPLYQKLVCDEESLEIRGKTLNLFANSLNRYYQFKKLRLETVFNGRQEYELVQRMTPPLYLKVKPLLVRHNTARSFQLAAFLSGVSDEFLEDTVVPKADEEGTRISTSYEVISTGLLRTLYVYGFLSENDFMLTEWGKLLPQLSKSVNVETLFLLLIFFKRFSELKADDIILPNDFKTDNKQYKNAAIFISKVLSLQPMSNFNPVNYVYKVHRPLLQFRSVMDKLKSYTKDLLISNIIALELLNHDDLDKFQRDNKSWRKLTTEIPFKKSLPNVLLGIVAQEFLETYLADLDAEKASASVDESLLKAVNEKPSAEFLNGLKFVKQVIALVRTLLQNKLIKVDDSFTAMIDGSEELITKIESNYPTNSIQLK</sequence>
<protein>
    <recommendedName>
        <fullName evidence="4">XPG-I domain-containing protein</fullName>
    </recommendedName>
</protein>
<feature type="compositionally biased region" description="Low complexity" evidence="3">
    <location>
        <begin position="317"/>
        <end position="329"/>
    </location>
</feature>
<gene>
    <name evidence="5" type="ORF">OGATHE_002782</name>
</gene>
<dbReference type="InterPro" id="IPR006086">
    <property type="entry name" value="XPG-I_dom"/>
</dbReference>
<dbReference type="SUPFAM" id="SSF88723">
    <property type="entry name" value="PIN domain-like"/>
    <property type="match status" value="1"/>
</dbReference>
<dbReference type="Proteomes" id="UP000788993">
    <property type="component" value="Unassembled WGS sequence"/>
</dbReference>
<comment type="caution">
    <text evidence="5">The sequence shown here is derived from an EMBL/GenBank/DDBJ whole genome shotgun (WGS) entry which is preliminary data.</text>
</comment>
<dbReference type="GO" id="GO:0004518">
    <property type="term" value="F:nuclease activity"/>
    <property type="evidence" value="ECO:0007669"/>
    <property type="project" value="InterPro"/>
</dbReference>
<dbReference type="EMBL" id="JAEUBD010000983">
    <property type="protein sequence ID" value="KAH3669969.1"/>
    <property type="molecule type" value="Genomic_DNA"/>
</dbReference>
<dbReference type="Pfam" id="PF12246">
    <property type="entry name" value="MKT1_C"/>
    <property type="match status" value="1"/>
</dbReference>
<accession>A0A9P8PEH5</accession>